<reference evidence="3" key="1">
    <citation type="journal article" date="2019" name="Int. J. Syst. Evol. Microbiol.">
        <title>The Global Catalogue of Microorganisms (GCM) 10K type strain sequencing project: providing services to taxonomists for standard genome sequencing and annotation.</title>
        <authorList>
            <consortium name="The Broad Institute Genomics Platform"/>
            <consortium name="The Broad Institute Genome Sequencing Center for Infectious Disease"/>
            <person name="Wu L."/>
            <person name="Ma J."/>
        </authorList>
    </citation>
    <scope>NUCLEOTIDE SEQUENCE [LARGE SCALE GENOMIC DNA]</scope>
    <source>
        <strain evidence="3">KCTC 52366</strain>
    </source>
</reference>
<sequence>MTDTTTLQRPAVAPVSKQATAIKTLTAAFQTDPPVRWMYPDLADYRAHFPAFARAFGGVSIDADTAVLADGGAALWIAPGAEPDEAALAAAVERSIPVARPADVFAVFEAMGQVHPHDPHWYLPMIGVTPDRQGEGIGTALLRPVLARCDADGVPAYLEATTARSRDLYARHGFKQTARIEVAGCPPIYPMLRPPA</sequence>
<comment type="caution">
    <text evidence="2">The sequence shown here is derived from an EMBL/GenBank/DDBJ whole genome shotgun (WGS) entry which is preliminary data.</text>
</comment>
<dbReference type="RefSeq" id="WP_275633886.1">
    <property type="nucleotide sequence ID" value="NZ_JARGYD010000006.1"/>
</dbReference>
<feature type="domain" description="N-acetyltransferase" evidence="1">
    <location>
        <begin position="59"/>
        <end position="196"/>
    </location>
</feature>
<keyword evidence="3" id="KW-1185">Reference proteome</keyword>
<keyword evidence="2" id="KW-0012">Acyltransferase</keyword>
<organism evidence="2 3">
    <name type="scientific">Psychromarinibacter halotolerans</name>
    <dbReference type="NCBI Taxonomy" id="1775175"/>
    <lineage>
        <taxon>Bacteria</taxon>
        <taxon>Pseudomonadati</taxon>
        <taxon>Pseudomonadota</taxon>
        <taxon>Alphaproteobacteria</taxon>
        <taxon>Rhodobacterales</taxon>
        <taxon>Paracoccaceae</taxon>
        <taxon>Psychromarinibacter</taxon>
    </lineage>
</organism>
<dbReference type="InterPro" id="IPR016181">
    <property type="entry name" value="Acyl_CoA_acyltransferase"/>
</dbReference>
<dbReference type="InterPro" id="IPR052523">
    <property type="entry name" value="Trichothecene_AcTrans"/>
</dbReference>
<dbReference type="CDD" id="cd04301">
    <property type="entry name" value="NAT_SF"/>
    <property type="match status" value="1"/>
</dbReference>
<name>A0ABV7GS07_9RHOB</name>
<accession>A0ABV7GS07</accession>
<dbReference type="Gene3D" id="3.40.630.30">
    <property type="match status" value="1"/>
</dbReference>
<keyword evidence="2" id="KW-0808">Transferase</keyword>
<dbReference type="PANTHER" id="PTHR42791:SF1">
    <property type="entry name" value="N-ACETYLTRANSFERASE DOMAIN-CONTAINING PROTEIN"/>
    <property type="match status" value="1"/>
</dbReference>
<dbReference type="GO" id="GO:0016746">
    <property type="term" value="F:acyltransferase activity"/>
    <property type="evidence" value="ECO:0007669"/>
    <property type="project" value="UniProtKB-KW"/>
</dbReference>
<evidence type="ECO:0000313" key="2">
    <source>
        <dbReference type="EMBL" id="MFC3144404.1"/>
    </source>
</evidence>
<gene>
    <name evidence="2" type="ORF">ACFOGP_16895</name>
</gene>
<dbReference type="EMBL" id="JBHRTB010000010">
    <property type="protein sequence ID" value="MFC3144404.1"/>
    <property type="molecule type" value="Genomic_DNA"/>
</dbReference>
<dbReference type="PROSITE" id="PS51186">
    <property type="entry name" value="GNAT"/>
    <property type="match status" value="1"/>
</dbReference>
<dbReference type="SUPFAM" id="SSF55729">
    <property type="entry name" value="Acyl-CoA N-acyltransferases (Nat)"/>
    <property type="match status" value="1"/>
</dbReference>
<dbReference type="PANTHER" id="PTHR42791">
    <property type="entry name" value="GNAT FAMILY ACETYLTRANSFERASE"/>
    <property type="match status" value="1"/>
</dbReference>
<dbReference type="Pfam" id="PF00583">
    <property type="entry name" value="Acetyltransf_1"/>
    <property type="match status" value="1"/>
</dbReference>
<dbReference type="EC" id="2.3.1.-" evidence="2"/>
<proteinExistence type="predicted"/>
<protein>
    <submittedName>
        <fullName evidence="2">GNAT family N-acetyltransferase</fullName>
        <ecNumber evidence="2">2.3.1.-</ecNumber>
    </submittedName>
</protein>
<evidence type="ECO:0000313" key="3">
    <source>
        <dbReference type="Proteomes" id="UP001595632"/>
    </source>
</evidence>
<dbReference type="InterPro" id="IPR000182">
    <property type="entry name" value="GNAT_dom"/>
</dbReference>
<dbReference type="Proteomes" id="UP001595632">
    <property type="component" value="Unassembled WGS sequence"/>
</dbReference>
<evidence type="ECO:0000259" key="1">
    <source>
        <dbReference type="PROSITE" id="PS51186"/>
    </source>
</evidence>